<dbReference type="Proteomes" id="UP000712281">
    <property type="component" value="Unassembled WGS sequence"/>
</dbReference>
<sequence length="193" mass="21868">MCLSLPPQFFHLSMEGTHWSPFSFILFLLKGEDNPIQSFSLISLSEFLVCVLSEVSRQFIESKLLSLFSLDVFSHGFLKVISFICSLDRSLSIMDCYAGMKFEELVVPNYQESSSSEVYRSNGVWGGWSMNSSEAVETGFNYDAFNGEGSLYSQMSIRSSEEEDEESKRSKAFYGVIPSKTNTIKNKYHQKIA</sequence>
<evidence type="ECO:0000313" key="1">
    <source>
        <dbReference type="EMBL" id="KAF2540358.1"/>
    </source>
</evidence>
<gene>
    <name evidence="1" type="ORF">F2Q68_00029080</name>
</gene>
<organism evidence="1 2">
    <name type="scientific">Brassica cretica</name>
    <name type="common">Mustard</name>
    <dbReference type="NCBI Taxonomy" id="69181"/>
    <lineage>
        <taxon>Eukaryota</taxon>
        <taxon>Viridiplantae</taxon>
        <taxon>Streptophyta</taxon>
        <taxon>Embryophyta</taxon>
        <taxon>Tracheophyta</taxon>
        <taxon>Spermatophyta</taxon>
        <taxon>Magnoliopsida</taxon>
        <taxon>eudicotyledons</taxon>
        <taxon>Gunneridae</taxon>
        <taxon>Pentapetalae</taxon>
        <taxon>rosids</taxon>
        <taxon>malvids</taxon>
        <taxon>Brassicales</taxon>
        <taxon>Brassicaceae</taxon>
        <taxon>Brassiceae</taxon>
        <taxon>Brassica</taxon>
    </lineage>
</organism>
<name>A0A8S9G7N9_BRACR</name>
<dbReference type="AlphaFoldDB" id="A0A8S9G7N9"/>
<dbReference type="EMBL" id="QGKW02002005">
    <property type="protein sequence ID" value="KAF2540358.1"/>
    <property type="molecule type" value="Genomic_DNA"/>
</dbReference>
<accession>A0A8S9G7N9</accession>
<proteinExistence type="predicted"/>
<evidence type="ECO:0000313" key="2">
    <source>
        <dbReference type="Proteomes" id="UP000712281"/>
    </source>
</evidence>
<protein>
    <submittedName>
        <fullName evidence="1">Uncharacterized protein</fullName>
    </submittedName>
</protein>
<comment type="caution">
    <text evidence="1">The sequence shown here is derived from an EMBL/GenBank/DDBJ whole genome shotgun (WGS) entry which is preliminary data.</text>
</comment>
<reference evidence="1" key="1">
    <citation type="submission" date="2019-12" db="EMBL/GenBank/DDBJ databases">
        <title>Genome sequencing and annotation of Brassica cretica.</title>
        <authorList>
            <person name="Studholme D.J."/>
            <person name="Sarris P.F."/>
        </authorList>
    </citation>
    <scope>NUCLEOTIDE SEQUENCE</scope>
    <source>
        <strain evidence="1">PFS-001/15</strain>
        <tissue evidence="1">Leaf</tissue>
    </source>
</reference>